<dbReference type="GO" id="GO:0042302">
    <property type="term" value="F:structural constituent of cuticle"/>
    <property type="evidence" value="ECO:0007669"/>
    <property type="project" value="UniProtKB-UniRule"/>
</dbReference>
<sequence length="249" mass="29141">MSVKWIISAIIVLEVQASWKAQVQSHKPTTRVKNYQKFPLFINEDRKNNIEHRSYPYAVPYSSRPRYRLAGKPYGFLRKRRPGIPAVFLRPPQIKKHRNRGFKSNKQKVPQKPRDSSKENSNEDNSREEEYIRDHDPAQETIEEVKDDTAEYDDSDDYIEEKLKGSDEDRVDFHVHGHQGPDSYIFGFDTGKGKSRQFRLEEKHGNGTVTGYYGYYDPMGKLRKIHYNSDASTGYQQQLIHNKNNDTVD</sequence>
<keyword evidence="1" id="KW-0193">Cuticle</keyword>
<feature type="chain" id="PRO_5043619519" evidence="3">
    <location>
        <begin position="18"/>
        <end position="249"/>
    </location>
</feature>
<feature type="signal peptide" evidence="3">
    <location>
        <begin position="1"/>
        <end position="17"/>
    </location>
</feature>
<feature type="compositionally biased region" description="Basic and acidic residues" evidence="2">
    <location>
        <begin position="112"/>
        <end position="139"/>
    </location>
</feature>
<dbReference type="Pfam" id="PF00379">
    <property type="entry name" value="Chitin_bind_4"/>
    <property type="match status" value="1"/>
</dbReference>
<evidence type="ECO:0000313" key="5">
    <source>
        <dbReference type="Proteomes" id="UP000826195"/>
    </source>
</evidence>
<dbReference type="PROSITE" id="PS51155">
    <property type="entry name" value="CHIT_BIND_RR_2"/>
    <property type="match status" value="1"/>
</dbReference>
<dbReference type="EMBL" id="JAHXZJ010002609">
    <property type="protein sequence ID" value="KAH0539337.1"/>
    <property type="molecule type" value="Genomic_DNA"/>
</dbReference>
<evidence type="ECO:0000256" key="3">
    <source>
        <dbReference type="SAM" id="SignalP"/>
    </source>
</evidence>
<organism evidence="4 5">
    <name type="scientific">Cotesia glomerata</name>
    <name type="common">Lepidopteran parasitic wasp</name>
    <name type="synonym">Apanteles glomeratus</name>
    <dbReference type="NCBI Taxonomy" id="32391"/>
    <lineage>
        <taxon>Eukaryota</taxon>
        <taxon>Metazoa</taxon>
        <taxon>Ecdysozoa</taxon>
        <taxon>Arthropoda</taxon>
        <taxon>Hexapoda</taxon>
        <taxon>Insecta</taxon>
        <taxon>Pterygota</taxon>
        <taxon>Neoptera</taxon>
        <taxon>Endopterygota</taxon>
        <taxon>Hymenoptera</taxon>
        <taxon>Apocrita</taxon>
        <taxon>Ichneumonoidea</taxon>
        <taxon>Braconidae</taxon>
        <taxon>Microgastrinae</taxon>
        <taxon>Cotesia</taxon>
    </lineage>
</organism>
<proteinExistence type="predicted"/>
<dbReference type="InterPro" id="IPR000618">
    <property type="entry name" value="Insect_cuticle"/>
</dbReference>
<evidence type="ECO:0000256" key="2">
    <source>
        <dbReference type="SAM" id="MobiDB-lite"/>
    </source>
</evidence>
<feature type="region of interest" description="Disordered" evidence="2">
    <location>
        <begin position="87"/>
        <end position="139"/>
    </location>
</feature>
<protein>
    <submittedName>
        <fullName evidence="4">Uncharacterized protein</fullName>
    </submittedName>
</protein>
<reference evidence="4 5" key="1">
    <citation type="journal article" date="2021" name="J. Hered.">
        <title>A chromosome-level genome assembly of the parasitoid wasp, Cotesia glomerata (Hymenoptera: Braconidae).</title>
        <authorList>
            <person name="Pinto B.J."/>
            <person name="Weis J.J."/>
            <person name="Gamble T."/>
            <person name="Ode P.J."/>
            <person name="Paul R."/>
            <person name="Zaspel J.M."/>
        </authorList>
    </citation>
    <scope>NUCLEOTIDE SEQUENCE [LARGE SCALE GENOMIC DNA]</scope>
    <source>
        <strain evidence="4">CgM1</strain>
    </source>
</reference>
<keyword evidence="5" id="KW-1185">Reference proteome</keyword>
<comment type="caution">
    <text evidence="4">The sequence shown here is derived from an EMBL/GenBank/DDBJ whole genome shotgun (WGS) entry which is preliminary data.</text>
</comment>
<evidence type="ECO:0000313" key="4">
    <source>
        <dbReference type="EMBL" id="KAH0539337.1"/>
    </source>
</evidence>
<keyword evidence="3" id="KW-0732">Signal</keyword>
<name>A0AAV7HWU4_COTGL</name>
<dbReference type="AlphaFoldDB" id="A0AAV7HWU4"/>
<feature type="compositionally biased region" description="Basic residues" evidence="2">
    <location>
        <begin position="93"/>
        <end position="111"/>
    </location>
</feature>
<dbReference type="Proteomes" id="UP000826195">
    <property type="component" value="Unassembled WGS sequence"/>
</dbReference>
<gene>
    <name evidence="4" type="ORF">KQX54_004143</name>
</gene>
<accession>A0AAV7HWU4</accession>
<evidence type="ECO:0000256" key="1">
    <source>
        <dbReference type="PROSITE-ProRule" id="PRU00497"/>
    </source>
</evidence>